<accession>A0A6A6IT74</accession>
<proteinExistence type="predicted"/>
<evidence type="ECO:0000313" key="2">
    <source>
        <dbReference type="Proteomes" id="UP000800094"/>
    </source>
</evidence>
<dbReference type="EMBL" id="ML987191">
    <property type="protein sequence ID" value="KAF2253287.1"/>
    <property type="molecule type" value="Genomic_DNA"/>
</dbReference>
<dbReference type="RefSeq" id="XP_033688291.1">
    <property type="nucleotide sequence ID" value="XM_033832815.1"/>
</dbReference>
<evidence type="ECO:0000313" key="1">
    <source>
        <dbReference type="EMBL" id="KAF2253287.1"/>
    </source>
</evidence>
<dbReference type="GeneID" id="54586145"/>
<sequence length="229" mass="26277">MARSIGFEDLALELRQQIYYLALTCRHIIGAFSRKFGRQNSKLIKHIIIPHFTVDRLFYDKRIQEGIYIDSRYHEGQYTYNDALRRDPVWMEIGQDHFPLEKVLRHMRKMGGDMELGVYWSELGCHWGAAELGVGRPELAKLEDEKKKAMQTELVDVLGKVTGKHVRCLGPLPACYAEVDVVEESKGMSRARGQKRSLSEALNADALPAPAPAKLRRSPRIGDRIRRLF</sequence>
<gene>
    <name evidence="1" type="ORF">BU26DRAFT_560607</name>
</gene>
<keyword evidence="2" id="KW-1185">Reference proteome</keyword>
<dbReference type="AlphaFoldDB" id="A0A6A6IT74"/>
<dbReference type="Proteomes" id="UP000800094">
    <property type="component" value="Unassembled WGS sequence"/>
</dbReference>
<protein>
    <submittedName>
        <fullName evidence="1">Uncharacterized protein</fullName>
    </submittedName>
</protein>
<name>A0A6A6IT74_9PLEO</name>
<reference evidence="1" key="1">
    <citation type="journal article" date="2020" name="Stud. Mycol.">
        <title>101 Dothideomycetes genomes: a test case for predicting lifestyles and emergence of pathogens.</title>
        <authorList>
            <person name="Haridas S."/>
            <person name="Albert R."/>
            <person name="Binder M."/>
            <person name="Bloem J."/>
            <person name="Labutti K."/>
            <person name="Salamov A."/>
            <person name="Andreopoulos B."/>
            <person name="Baker S."/>
            <person name="Barry K."/>
            <person name="Bills G."/>
            <person name="Bluhm B."/>
            <person name="Cannon C."/>
            <person name="Castanera R."/>
            <person name="Culley D."/>
            <person name="Daum C."/>
            <person name="Ezra D."/>
            <person name="Gonzalez J."/>
            <person name="Henrissat B."/>
            <person name="Kuo A."/>
            <person name="Liang C."/>
            <person name="Lipzen A."/>
            <person name="Lutzoni F."/>
            <person name="Magnuson J."/>
            <person name="Mondo S."/>
            <person name="Nolan M."/>
            <person name="Ohm R."/>
            <person name="Pangilinan J."/>
            <person name="Park H.-J."/>
            <person name="Ramirez L."/>
            <person name="Alfaro M."/>
            <person name="Sun H."/>
            <person name="Tritt A."/>
            <person name="Yoshinaga Y."/>
            <person name="Zwiers L.-H."/>
            <person name="Turgeon B."/>
            <person name="Goodwin S."/>
            <person name="Spatafora J."/>
            <person name="Crous P."/>
            <person name="Grigoriev I."/>
        </authorList>
    </citation>
    <scope>NUCLEOTIDE SEQUENCE</scope>
    <source>
        <strain evidence="1">CBS 122368</strain>
    </source>
</reference>
<organism evidence="1 2">
    <name type="scientific">Trematosphaeria pertusa</name>
    <dbReference type="NCBI Taxonomy" id="390896"/>
    <lineage>
        <taxon>Eukaryota</taxon>
        <taxon>Fungi</taxon>
        <taxon>Dikarya</taxon>
        <taxon>Ascomycota</taxon>
        <taxon>Pezizomycotina</taxon>
        <taxon>Dothideomycetes</taxon>
        <taxon>Pleosporomycetidae</taxon>
        <taxon>Pleosporales</taxon>
        <taxon>Massarineae</taxon>
        <taxon>Trematosphaeriaceae</taxon>
        <taxon>Trematosphaeria</taxon>
    </lineage>
</organism>